<proteinExistence type="inferred from homology"/>
<feature type="transmembrane region" description="Helical" evidence="6">
    <location>
        <begin position="266"/>
        <end position="285"/>
    </location>
</feature>
<gene>
    <name evidence="8" type="ORF">ACFQWB_07930</name>
</gene>
<feature type="transmembrane region" description="Helical" evidence="6">
    <location>
        <begin position="9"/>
        <end position="27"/>
    </location>
</feature>
<evidence type="ECO:0000256" key="6">
    <source>
        <dbReference type="SAM" id="Phobius"/>
    </source>
</evidence>
<evidence type="ECO:0000313" key="9">
    <source>
        <dbReference type="Proteomes" id="UP001596528"/>
    </source>
</evidence>
<dbReference type="PANTHER" id="PTHR32322">
    <property type="entry name" value="INNER MEMBRANE TRANSPORTER"/>
    <property type="match status" value="1"/>
</dbReference>
<comment type="subcellular location">
    <subcellularLocation>
        <location evidence="1">Endomembrane system</location>
        <topology evidence="1">Multi-pass membrane protein</topology>
    </subcellularLocation>
</comment>
<dbReference type="InterPro" id="IPR000620">
    <property type="entry name" value="EamA_dom"/>
</dbReference>
<dbReference type="InterPro" id="IPR037185">
    <property type="entry name" value="EmrE-like"/>
</dbReference>
<feature type="domain" description="EamA" evidence="7">
    <location>
        <begin position="172"/>
        <end position="307"/>
    </location>
</feature>
<evidence type="ECO:0000256" key="2">
    <source>
        <dbReference type="ARBA" id="ARBA00007362"/>
    </source>
</evidence>
<keyword evidence="9" id="KW-1185">Reference proteome</keyword>
<reference evidence="9" key="1">
    <citation type="journal article" date="2019" name="Int. J. Syst. Evol. Microbiol.">
        <title>The Global Catalogue of Microorganisms (GCM) 10K type strain sequencing project: providing services to taxonomists for standard genome sequencing and annotation.</title>
        <authorList>
            <consortium name="The Broad Institute Genomics Platform"/>
            <consortium name="The Broad Institute Genome Sequencing Center for Infectious Disease"/>
            <person name="Wu L."/>
            <person name="Ma J."/>
        </authorList>
    </citation>
    <scope>NUCLEOTIDE SEQUENCE [LARGE SCALE GENOMIC DNA]</scope>
    <source>
        <strain evidence="9">JCM 18657</strain>
    </source>
</reference>
<dbReference type="SUPFAM" id="SSF103481">
    <property type="entry name" value="Multidrug resistance efflux transporter EmrE"/>
    <property type="match status" value="2"/>
</dbReference>
<keyword evidence="4 6" id="KW-1133">Transmembrane helix</keyword>
<feature type="transmembrane region" description="Helical" evidence="6">
    <location>
        <begin position="202"/>
        <end position="221"/>
    </location>
</feature>
<dbReference type="Pfam" id="PF00892">
    <property type="entry name" value="EamA"/>
    <property type="match status" value="2"/>
</dbReference>
<accession>A0ABW2V5J6</accession>
<dbReference type="RefSeq" id="WP_138788166.1">
    <property type="nucleotide sequence ID" value="NZ_JBHTGQ010000018.1"/>
</dbReference>
<evidence type="ECO:0000259" key="7">
    <source>
        <dbReference type="Pfam" id="PF00892"/>
    </source>
</evidence>
<feature type="transmembrane region" description="Helical" evidence="6">
    <location>
        <begin position="47"/>
        <end position="64"/>
    </location>
</feature>
<dbReference type="EMBL" id="JBHTGQ010000018">
    <property type="protein sequence ID" value="MFC7749867.1"/>
    <property type="molecule type" value="Genomic_DNA"/>
</dbReference>
<keyword evidence="5 6" id="KW-0472">Membrane</keyword>
<dbReference type="InterPro" id="IPR050638">
    <property type="entry name" value="AA-Vitamin_Transporters"/>
</dbReference>
<feature type="transmembrane region" description="Helical" evidence="6">
    <location>
        <begin position="141"/>
        <end position="159"/>
    </location>
</feature>
<sequence>MSGYSNAKSGVWIPHAGFVLVYILWGLNMSSMKFGGGEWDPFVFNSLRYLLIAPILWLMCAYMLRGEATRAPVWKSPFRMERKDLMLLLGLGVLSGVGMEAFLSYGLQYSNTANGAVLGRGLTPVVTVLIALALRQLNLTWRILVGIPLAFVGVLLMVGGEGGFAITEETLKGDVILLSRSLFGAIYLIGMNRLIGKYPLPLLIAWEMTAAAVSLAPVLIWKGSYELFAEMSWQGWVSLAYTSIFATIVGFYIHNACLGRLGPFKASAYGYLLPLTAAVFGYLLLGERLSVYQWIGGAGVLTAMYLVQRDRMQEVRGAGRPMPIATEVRK</sequence>
<feature type="transmembrane region" description="Helical" evidence="6">
    <location>
        <begin position="85"/>
        <end position="105"/>
    </location>
</feature>
<evidence type="ECO:0000256" key="3">
    <source>
        <dbReference type="ARBA" id="ARBA00022692"/>
    </source>
</evidence>
<protein>
    <submittedName>
        <fullName evidence="8">DMT family transporter</fullName>
    </submittedName>
</protein>
<comment type="similarity">
    <text evidence="2">Belongs to the EamA transporter family.</text>
</comment>
<feature type="transmembrane region" description="Helical" evidence="6">
    <location>
        <begin position="291"/>
        <end position="307"/>
    </location>
</feature>
<evidence type="ECO:0000256" key="1">
    <source>
        <dbReference type="ARBA" id="ARBA00004127"/>
    </source>
</evidence>
<dbReference type="PANTHER" id="PTHR32322:SF2">
    <property type="entry name" value="EAMA DOMAIN-CONTAINING PROTEIN"/>
    <property type="match status" value="1"/>
</dbReference>
<dbReference type="Proteomes" id="UP001596528">
    <property type="component" value="Unassembled WGS sequence"/>
</dbReference>
<organism evidence="8 9">
    <name type="scientific">Paenibacillus thermoaerophilus</name>
    <dbReference type="NCBI Taxonomy" id="1215385"/>
    <lineage>
        <taxon>Bacteria</taxon>
        <taxon>Bacillati</taxon>
        <taxon>Bacillota</taxon>
        <taxon>Bacilli</taxon>
        <taxon>Bacillales</taxon>
        <taxon>Paenibacillaceae</taxon>
        <taxon>Paenibacillus</taxon>
    </lineage>
</organism>
<evidence type="ECO:0000256" key="5">
    <source>
        <dbReference type="ARBA" id="ARBA00023136"/>
    </source>
</evidence>
<feature type="transmembrane region" description="Helical" evidence="6">
    <location>
        <begin position="117"/>
        <end position="134"/>
    </location>
</feature>
<evidence type="ECO:0000313" key="8">
    <source>
        <dbReference type="EMBL" id="MFC7749867.1"/>
    </source>
</evidence>
<feature type="transmembrane region" description="Helical" evidence="6">
    <location>
        <begin position="171"/>
        <end position="190"/>
    </location>
</feature>
<comment type="caution">
    <text evidence="8">The sequence shown here is derived from an EMBL/GenBank/DDBJ whole genome shotgun (WGS) entry which is preliminary data.</text>
</comment>
<feature type="domain" description="EamA" evidence="7">
    <location>
        <begin position="18"/>
        <end position="158"/>
    </location>
</feature>
<feature type="transmembrane region" description="Helical" evidence="6">
    <location>
        <begin position="233"/>
        <end position="254"/>
    </location>
</feature>
<keyword evidence="3 6" id="KW-0812">Transmembrane</keyword>
<name>A0ABW2V5J6_9BACL</name>
<evidence type="ECO:0000256" key="4">
    <source>
        <dbReference type="ARBA" id="ARBA00022989"/>
    </source>
</evidence>